<evidence type="ECO:0000256" key="1">
    <source>
        <dbReference type="ARBA" id="ARBA00023125"/>
    </source>
</evidence>
<evidence type="ECO:0000313" key="3">
    <source>
        <dbReference type="EMBL" id="SDC05736.1"/>
    </source>
</evidence>
<dbReference type="EMBL" id="FMYM01000005">
    <property type="protein sequence ID" value="SDC05736.1"/>
    <property type="molecule type" value="Genomic_DNA"/>
</dbReference>
<dbReference type="Gene3D" id="1.10.260.40">
    <property type="entry name" value="lambda repressor-like DNA-binding domains"/>
    <property type="match status" value="1"/>
</dbReference>
<dbReference type="SMART" id="SM00530">
    <property type="entry name" value="HTH_XRE"/>
    <property type="match status" value="1"/>
</dbReference>
<name>A0A1G6IJ25_9BACI</name>
<sequence length="126" mass="14186">MNTPDHDFGQYLKKLRKAAGLTVNELAEKVSVSQPYISNIENGKRGAPSLKKLKKFAEPLGVSYQHLMYEAGYWDLLSSVDEKYTEGDLGATLHKKKVVFGEHELTDDDKKLVVMFLKALVEGRDN</sequence>
<dbReference type="CDD" id="cd00093">
    <property type="entry name" value="HTH_XRE"/>
    <property type="match status" value="1"/>
</dbReference>
<feature type="domain" description="HTH cro/C1-type" evidence="2">
    <location>
        <begin position="12"/>
        <end position="67"/>
    </location>
</feature>
<dbReference type="PANTHER" id="PTHR46797">
    <property type="entry name" value="HTH-TYPE TRANSCRIPTIONAL REGULATOR"/>
    <property type="match status" value="1"/>
</dbReference>
<dbReference type="GO" id="GO:0003677">
    <property type="term" value="F:DNA binding"/>
    <property type="evidence" value="ECO:0007669"/>
    <property type="project" value="UniProtKB-KW"/>
</dbReference>
<dbReference type="GO" id="GO:0005829">
    <property type="term" value="C:cytosol"/>
    <property type="evidence" value="ECO:0007669"/>
    <property type="project" value="TreeGrafter"/>
</dbReference>
<dbReference type="AlphaFoldDB" id="A0A1G6IJ25"/>
<dbReference type="InterPro" id="IPR050807">
    <property type="entry name" value="TransReg_Diox_bact_type"/>
</dbReference>
<proteinExistence type="predicted"/>
<keyword evidence="1" id="KW-0238">DNA-binding</keyword>
<dbReference type="SUPFAM" id="SSF47413">
    <property type="entry name" value="lambda repressor-like DNA-binding domains"/>
    <property type="match status" value="1"/>
</dbReference>
<evidence type="ECO:0000259" key="2">
    <source>
        <dbReference type="PROSITE" id="PS50943"/>
    </source>
</evidence>
<accession>A0A1G6IJ25</accession>
<gene>
    <name evidence="3" type="ORF">SAMN05421737_10561</name>
</gene>
<evidence type="ECO:0000313" key="4">
    <source>
        <dbReference type="Proteomes" id="UP000242662"/>
    </source>
</evidence>
<reference evidence="4" key="1">
    <citation type="submission" date="2016-09" db="EMBL/GenBank/DDBJ databases">
        <authorList>
            <person name="Varghese N."/>
            <person name="Submissions S."/>
        </authorList>
    </citation>
    <scope>NUCLEOTIDE SEQUENCE [LARGE SCALE GENOMIC DNA]</scope>
    <source>
        <strain evidence="4">25nlg</strain>
    </source>
</reference>
<dbReference type="PROSITE" id="PS50943">
    <property type="entry name" value="HTH_CROC1"/>
    <property type="match status" value="1"/>
</dbReference>
<dbReference type="STRING" id="1464122.SAMN05421737_10561"/>
<dbReference type="Proteomes" id="UP000242662">
    <property type="component" value="Unassembled WGS sequence"/>
</dbReference>
<organism evidence="3 4">
    <name type="scientific">Shouchella lonarensis</name>
    <dbReference type="NCBI Taxonomy" id="1464122"/>
    <lineage>
        <taxon>Bacteria</taxon>
        <taxon>Bacillati</taxon>
        <taxon>Bacillota</taxon>
        <taxon>Bacilli</taxon>
        <taxon>Bacillales</taxon>
        <taxon>Bacillaceae</taxon>
        <taxon>Shouchella</taxon>
    </lineage>
</organism>
<dbReference type="OrthoDB" id="9812960at2"/>
<dbReference type="Pfam" id="PF01381">
    <property type="entry name" value="HTH_3"/>
    <property type="match status" value="1"/>
</dbReference>
<keyword evidence="4" id="KW-1185">Reference proteome</keyword>
<dbReference type="PANTHER" id="PTHR46797:SF1">
    <property type="entry name" value="METHYLPHOSPHONATE SYNTHASE"/>
    <property type="match status" value="1"/>
</dbReference>
<dbReference type="InterPro" id="IPR001387">
    <property type="entry name" value="Cro/C1-type_HTH"/>
</dbReference>
<dbReference type="InterPro" id="IPR010982">
    <property type="entry name" value="Lambda_DNA-bd_dom_sf"/>
</dbReference>
<dbReference type="RefSeq" id="WP_090775425.1">
    <property type="nucleotide sequence ID" value="NZ_FMYM01000005.1"/>
</dbReference>
<protein>
    <submittedName>
        <fullName evidence="3">Helix-turn-helix</fullName>
    </submittedName>
</protein>
<dbReference type="GO" id="GO:0003700">
    <property type="term" value="F:DNA-binding transcription factor activity"/>
    <property type="evidence" value="ECO:0007669"/>
    <property type="project" value="TreeGrafter"/>
</dbReference>